<evidence type="ECO:0000313" key="1">
    <source>
        <dbReference type="EMBL" id="PMP70672.1"/>
    </source>
</evidence>
<reference evidence="1 2" key="1">
    <citation type="submission" date="2018-01" db="EMBL/GenBank/DDBJ databases">
        <title>Metagenomic assembled genomes from two thermal pools in the Uzon Caldera, Kamchatka, Russia.</title>
        <authorList>
            <person name="Wilkins L."/>
            <person name="Ettinger C."/>
        </authorList>
    </citation>
    <scope>NUCLEOTIDE SEQUENCE [LARGE SCALE GENOMIC DNA]</scope>
    <source>
        <strain evidence="1">ZAV-05</strain>
    </source>
</reference>
<gene>
    <name evidence="1" type="ORF">C0187_05030</name>
</gene>
<dbReference type="InterPro" id="IPR021457">
    <property type="entry name" value="DUF3108"/>
</dbReference>
<proteinExistence type="predicted"/>
<dbReference type="Pfam" id="PF11306">
    <property type="entry name" value="DUF3108"/>
    <property type="match status" value="1"/>
</dbReference>
<protein>
    <recommendedName>
        <fullName evidence="3">DUF3108 domain-containing protein</fullName>
    </recommendedName>
</protein>
<sequence>MRKLLLLFFIFILPIAVFADDLSLCYNVKALFVTVGKTCIHYKKDKDTLYFNSIIRSSRLVSFMKRIEDKGKGIADLKSFKPKYFLFDQEESKYKATNEYIYHDDKIVSKTTHYDKSWKPTEEEIKEFSSTDYFEPFMLSMVFYKNIHHKKEEPLKLFYKNKTYNIPYKILGDEIEEINGKKVPVKKISVKPFIKGKGLLVPYGEWFIYLDKSNLYPVKIEAKFVFVSAVAYIETIEGKNTLIKEIIEQYSN</sequence>
<comment type="caution">
    <text evidence="1">The sequence shown here is derived from an EMBL/GenBank/DDBJ whole genome shotgun (WGS) entry which is preliminary data.</text>
</comment>
<evidence type="ECO:0000313" key="2">
    <source>
        <dbReference type="Proteomes" id="UP000242881"/>
    </source>
</evidence>
<evidence type="ECO:0008006" key="3">
    <source>
        <dbReference type="Google" id="ProtNLM"/>
    </source>
</evidence>
<dbReference type="EMBL" id="PNIN01000050">
    <property type="protein sequence ID" value="PMP70672.1"/>
    <property type="molecule type" value="Genomic_DNA"/>
</dbReference>
<dbReference type="Proteomes" id="UP000242881">
    <property type="component" value="Unassembled WGS sequence"/>
</dbReference>
<organism evidence="1 2">
    <name type="scientific">Calditerrivibrio nitroreducens</name>
    <dbReference type="NCBI Taxonomy" id="477976"/>
    <lineage>
        <taxon>Bacteria</taxon>
        <taxon>Pseudomonadati</taxon>
        <taxon>Deferribacterota</taxon>
        <taxon>Deferribacteres</taxon>
        <taxon>Deferribacterales</taxon>
        <taxon>Calditerrivibrionaceae</taxon>
    </lineage>
</organism>
<dbReference type="AlphaFoldDB" id="A0A2J6WJU6"/>
<accession>A0A2J6WJU6</accession>
<name>A0A2J6WJU6_9BACT</name>